<reference evidence="4" key="2">
    <citation type="submission" date="2022-01" db="EMBL/GenBank/DDBJ databases">
        <authorList>
            <person name="Hirooka S."/>
            <person name="Miyagishima S.Y."/>
        </authorList>
    </citation>
    <scope>NUCLEOTIDE SEQUENCE</scope>
    <source>
        <strain evidence="4">NBRC 102759</strain>
    </source>
</reference>
<dbReference type="AlphaFoldDB" id="A0A9C7UNM3"/>
<comment type="caution">
    <text evidence="4">The sequence shown here is derived from an EMBL/GenBank/DDBJ whole genome shotgun (WGS) entry which is preliminary data.</text>
</comment>
<dbReference type="EMBL" id="BQMJ01000010">
    <property type="protein sequence ID" value="GJQ09670.1"/>
    <property type="molecule type" value="Genomic_DNA"/>
</dbReference>
<dbReference type="OrthoDB" id="6049at2759"/>
<name>A0A9C7UNM3_9RHOD</name>
<evidence type="ECO:0000313" key="4">
    <source>
        <dbReference type="EMBL" id="GJQ09670.1"/>
    </source>
</evidence>
<feature type="domain" description="BZIP" evidence="3">
    <location>
        <begin position="101"/>
        <end position="164"/>
    </location>
</feature>
<keyword evidence="1" id="KW-0175">Coiled coil</keyword>
<evidence type="ECO:0000256" key="2">
    <source>
        <dbReference type="SAM" id="MobiDB-lite"/>
    </source>
</evidence>
<gene>
    <name evidence="4" type="ORF">GpartN1_g1461.t1</name>
</gene>
<accession>A0A9C7UNM3</accession>
<sequence length="173" mass="20433">MEESGKDETEAEDKKRVLEALEEFRKQQLLMQSADTRSSLTHSFYPADQQVTSEACPMVAENGECEQDRNNQYPLGCSKGLENDQQNRRGRRKRTMYATEEERRMARILKNRRTAEESRLRRIQRIQELQNILIESQQREEKLNEEIVQLRQELASQVAEVNRLRAALLRRPK</sequence>
<organism evidence="4 5">
    <name type="scientific">Galdieria partita</name>
    <dbReference type="NCBI Taxonomy" id="83374"/>
    <lineage>
        <taxon>Eukaryota</taxon>
        <taxon>Rhodophyta</taxon>
        <taxon>Bangiophyceae</taxon>
        <taxon>Galdieriales</taxon>
        <taxon>Galdieriaceae</taxon>
        <taxon>Galdieria</taxon>
    </lineage>
</organism>
<dbReference type="PROSITE" id="PS50217">
    <property type="entry name" value="BZIP"/>
    <property type="match status" value="1"/>
</dbReference>
<evidence type="ECO:0000256" key="1">
    <source>
        <dbReference type="SAM" id="Coils"/>
    </source>
</evidence>
<keyword evidence="5" id="KW-1185">Reference proteome</keyword>
<reference evidence="4" key="1">
    <citation type="journal article" date="2022" name="Proc. Natl. Acad. Sci. U.S.A.">
        <title>Life cycle and functional genomics of the unicellular red alga Galdieria for elucidating algal and plant evolution and industrial use.</title>
        <authorList>
            <person name="Hirooka S."/>
            <person name="Itabashi T."/>
            <person name="Ichinose T.M."/>
            <person name="Onuma R."/>
            <person name="Fujiwara T."/>
            <person name="Yamashita S."/>
            <person name="Jong L.W."/>
            <person name="Tomita R."/>
            <person name="Iwane A.H."/>
            <person name="Miyagishima S.Y."/>
        </authorList>
    </citation>
    <scope>NUCLEOTIDE SEQUENCE</scope>
    <source>
        <strain evidence="4">NBRC 102759</strain>
    </source>
</reference>
<dbReference type="Proteomes" id="UP001061958">
    <property type="component" value="Unassembled WGS sequence"/>
</dbReference>
<feature type="coiled-coil region" evidence="1">
    <location>
        <begin position="98"/>
        <end position="171"/>
    </location>
</feature>
<dbReference type="GO" id="GO:0003700">
    <property type="term" value="F:DNA-binding transcription factor activity"/>
    <property type="evidence" value="ECO:0007669"/>
    <property type="project" value="InterPro"/>
</dbReference>
<protein>
    <recommendedName>
        <fullName evidence="3">BZIP domain-containing protein</fullName>
    </recommendedName>
</protein>
<evidence type="ECO:0000313" key="5">
    <source>
        <dbReference type="Proteomes" id="UP001061958"/>
    </source>
</evidence>
<feature type="region of interest" description="Disordered" evidence="2">
    <location>
        <begin position="67"/>
        <end position="93"/>
    </location>
</feature>
<dbReference type="InterPro" id="IPR004827">
    <property type="entry name" value="bZIP"/>
</dbReference>
<proteinExistence type="predicted"/>
<evidence type="ECO:0000259" key="3">
    <source>
        <dbReference type="PROSITE" id="PS50217"/>
    </source>
</evidence>